<sequence>MLLLTEVIWYSNKDLLAYRCEQTTDDDINNNRSNRSSNNNNSRSNSNNSKVTIYDSVADDRLAQPQIHKIYFGEKSIKSTHRKDISTVAGQSSREQWPSGEPFCDDKDLVEIFGTPGHRSTDGAGSILLCCLS</sequence>
<dbReference type="AlphaFoldDB" id="A0AAV4F9D3"/>
<accession>A0AAV4F9D3</accession>
<keyword evidence="3" id="KW-1185">Reference proteome</keyword>
<gene>
    <name evidence="2" type="ORF">ElyMa_003761000</name>
</gene>
<evidence type="ECO:0000256" key="1">
    <source>
        <dbReference type="SAM" id="MobiDB-lite"/>
    </source>
</evidence>
<proteinExistence type="predicted"/>
<evidence type="ECO:0000313" key="3">
    <source>
        <dbReference type="Proteomes" id="UP000762676"/>
    </source>
</evidence>
<dbReference type="Proteomes" id="UP000762676">
    <property type="component" value="Unassembled WGS sequence"/>
</dbReference>
<evidence type="ECO:0000313" key="2">
    <source>
        <dbReference type="EMBL" id="GFR69570.1"/>
    </source>
</evidence>
<comment type="caution">
    <text evidence="2">The sequence shown here is derived from an EMBL/GenBank/DDBJ whole genome shotgun (WGS) entry which is preliminary data.</text>
</comment>
<reference evidence="2 3" key="1">
    <citation type="journal article" date="2021" name="Elife">
        <title>Chloroplast acquisition without the gene transfer in kleptoplastic sea slugs, Plakobranchus ocellatus.</title>
        <authorList>
            <person name="Maeda T."/>
            <person name="Takahashi S."/>
            <person name="Yoshida T."/>
            <person name="Shimamura S."/>
            <person name="Takaki Y."/>
            <person name="Nagai Y."/>
            <person name="Toyoda A."/>
            <person name="Suzuki Y."/>
            <person name="Arimoto A."/>
            <person name="Ishii H."/>
            <person name="Satoh N."/>
            <person name="Nishiyama T."/>
            <person name="Hasebe M."/>
            <person name="Maruyama T."/>
            <person name="Minagawa J."/>
            <person name="Obokata J."/>
            <person name="Shigenobu S."/>
        </authorList>
    </citation>
    <scope>NUCLEOTIDE SEQUENCE [LARGE SCALE GENOMIC DNA]</scope>
</reference>
<feature type="region of interest" description="Disordered" evidence="1">
    <location>
        <begin position="25"/>
        <end position="50"/>
    </location>
</feature>
<organism evidence="2 3">
    <name type="scientific">Elysia marginata</name>
    <dbReference type="NCBI Taxonomy" id="1093978"/>
    <lineage>
        <taxon>Eukaryota</taxon>
        <taxon>Metazoa</taxon>
        <taxon>Spiralia</taxon>
        <taxon>Lophotrochozoa</taxon>
        <taxon>Mollusca</taxon>
        <taxon>Gastropoda</taxon>
        <taxon>Heterobranchia</taxon>
        <taxon>Euthyneura</taxon>
        <taxon>Panpulmonata</taxon>
        <taxon>Sacoglossa</taxon>
        <taxon>Placobranchoidea</taxon>
        <taxon>Plakobranchidae</taxon>
        <taxon>Elysia</taxon>
    </lineage>
</organism>
<protein>
    <submittedName>
        <fullName evidence="2">Uncharacterized protein</fullName>
    </submittedName>
</protein>
<name>A0AAV4F9D3_9GAST</name>
<dbReference type="EMBL" id="BMAT01007711">
    <property type="protein sequence ID" value="GFR69570.1"/>
    <property type="molecule type" value="Genomic_DNA"/>
</dbReference>
<feature type="compositionally biased region" description="Low complexity" evidence="1">
    <location>
        <begin position="30"/>
        <end position="49"/>
    </location>
</feature>